<dbReference type="AlphaFoldDB" id="A0A0P4W718"/>
<keyword evidence="6 7" id="KW-0472">Membrane</keyword>
<sequence>MGIEKTSQANAMKYVSLVTLTVQNSAVALSMRYARTRSGEMFIASSAVVMAEVVKLLASLLLVYKQEGSVQHWFMTLHTHIWQQKIDTLKVSVPSFIYLVQNNLLYVSASNLDAATYQVTYQMKILTTAVFAVLLLRRELRSLQWLALVLLTAGVALVQLSATDGGSTTTTAGQSRVLGCVAAIAACCCSGFAGIYFEKILKGSEISVWVRNVQLSLLSLPLGAATALATDGSELMSKGFLHAYDGFVWYLVCLNALGGLLVALVVKYADNILKGFATSLAIVLSTVVSAAFLGFVLTVQFAVGTGLVIVSVFLYSHQPRPHPPQNPMVGKV</sequence>
<comment type="subcellular location">
    <subcellularLocation>
        <location evidence="1">Membrane</location>
        <topology evidence="1">Multi-pass membrane protein</topology>
    </subcellularLocation>
</comment>
<keyword evidence="3" id="KW-0813">Transport</keyword>
<keyword evidence="5 7" id="KW-1133">Transmembrane helix</keyword>
<dbReference type="PIRSF" id="PIRSF005799">
    <property type="entry name" value="UDP-gal_transpt"/>
    <property type="match status" value="1"/>
</dbReference>
<feature type="transmembrane region" description="Helical" evidence="7">
    <location>
        <begin position="209"/>
        <end position="228"/>
    </location>
</feature>
<protein>
    <recommendedName>
        <fullName evidence="9">Sugar phosphate transporter domain-containing protein</fullName>
    </recommendedName>
</protein>
<organism evidence="8">
    <name type="scientific">Scylla olivacea</name>
    <name type="common">Orange mud crab</name>
    <name type="synonym">Cancer olivacea</name>
    <dbReference type="NCBI Taxonomy" id="85551"/>
    <lineage>
        <taxon>Eukaryota</taxon>
        <taxon>Metazoa</taxon>
        <taxon>Ecdysozoa</taxon>
        <taxon>Arthropoda</taxon>
        <taxon>Crustacea</taxon>
        <taxon>Multicrustacea</taxon>
        <taxon>Malacostraca</taxon>
        <taxon>Eumalacostraca</taxon>
        <taxon>Eucarida</taxon>
        <taxon>Decapoda</taxon>
        <taxon>Pleocyemata</taxon>
        <taxon>Brachyura</taxon>
        <taxon>Eubrachyura</taxon>
        <taxon>Portunoidea</taxon>
        <taxon>Portunidae</taxon>
        <taxon>Portuninae</taxon>
        <taxon>Scylla</taxon>
    </lineage>
</organism>
<dbReference type="NCBIfam" id="TIGR00803">
    <property type="entry name" value="nst"/>
    <property type="match status" value="1"/>
</dbReference>
<dbReference type="SUPFAM" id="SSF103481">
    <property type="entry name" value="Multidrug resistance efflux transporter EmrE"/>
    <property type="match status" value="1"/>
</dbReference>
<dbReference type="GO" id="GO:0000139">
    <property type="term" value="C:Golgi membrane"/>
    <property type="evidence" value="ECO:0007669"/>
    <property type="project" value="InterPro"/>
</dbReference>
<dbReference type="EMBL" id="GDRN01081236">
    <property type="protein sequence ID" value="JAI62050.1"/>
    <property type="molecule type" value="Transcribed_RNA"/>
</dbReference>
<feature type="transmembrane region" description="Helical" evidence="7">
    <location>
        <begin position="41"/>
        <end position="64"/>
    </location>
</feature>
<dbReference type="PANTHER" id="PTHR10231">
    <property type="entry name" value="NUCLEOTIDE-SUGAR TRANSMEMBRANE TRANSPORTER"/>
    <property type="match status" value="1"/>
</dbReference>
<keyword evidence="3" id="KW-0762">Sugar transport</keyword>
<evidence type="ECO:0000256" key="7">
    <source>
        <dbReference type="SAM" id="Phobius"/>
    </source>
</evidence>
<feature type="transmembrane region" description="Helical" evidence="7">
    <location>
        <begin position="281"/>
        <end position="314"/>
    </location>
</feature>
<dbReference type="GO" id="GO:0015165">
    <property type="term" value="F:pyrimidine nucleotide-sugar transmembrane transporter activity"/>
    <property type="evidence" value="ECO:0007669"/>
    <property type="project" value="InterPro"/>
</dbReference>
<evidence type="ECO:0000256" key="5">
    <source>
        <dbReference type="ARBA" id="ARBA00022989"/>
    </source>
</evidence>
<feature type="transmembrane region" description="Helical" evidence="7">
    <location>
        <begin position="143"/>
        <end position="162"/>
    </location>
</feature>
<dbReference type="InterPro" id="IPR037185">
    <property type="entry name" value="EmrE-like"/>
</dbReference>
<evidence type="ECO:0000256" key="6">
    <source>
        <dbReference type="ARBA" id="ARBA00023136"/>
    </source>
</evidence>
<dbReference type="InterPro" id="IPR007271">
    <property type="entry name" value="Nuc_sug_transpt"/>
</dbReference>
<name>A0A0P4W718_SCYOL</name>
<comment type="similarity">
    <text evidence="2">Belongs to the nucleotide-sugar transporter family. SLC35A subfamily.</text>
</comment>
<feature type="transmembrane region" description="Helical" evidence="7">
    <location>
        <begin position="119"/>
        <end position="136"/>
    </location>
</feature>
<keyword evidence="4 7" id="KW-0812">Transmembrane</keyword>
<reference evidence="8" key="1">
    <citation type="submission" date="2015-09" db="EMBL/GenBank/DDBJ databases">
        <title>Scylla olivacea transcriptome.</title>
        <authorList>
            <person name="Ikhwanuddin M."/>
        </authorList>
    </citation>
    <scope>NUCLEOTIDE SEQUENCE</scope>
</reference>
<evidence type="ECO:0008006" key="9">
    <source>
        <dbReference type="Google" id="ProtNLM"/>
    </source>
</evidence>
<feature type="transmembrane region" description="Helical" evidence="7">
    <location>
        <begin position="248"/>
        <end position="269"/>
    </location>
</feature>
<evidence type="ECO:0000256" key="1">
    <source>
        <dbReference type="ARBA" id="ARBA00004141"/>
    </source>
</evidence>
<proteinExistence type="inferred from homology"/>
<dbReference type="Pfam" id="PF04142">
    <property type="entry name" value="Nuc_sug_transp"/>
    <property type="match status" value="1"/>
</dbReference>
<evidence type="ECO:0000256" key="2">
    <source>
        <dbReference type="ARBA" id="ARBA00009976"/>
    </source>
</evidence>
<accession>A0A0P4W718</accession>
<evidence type="ECO:0000313" key="8">
    <source>
        <dbReference type="EMBL" id="JAI62050.1"/>
    </source>
</evidence>
<feature type="transmembrane region" description="Helical" evidence="7">
    <location>
        <begin position="174"/>
        <end position="197"/>
    </location>
</feature>
<evidence type="ECO:0000256" key="4">
    <source>
        <dbReference type="ARBA" id="ARBA00022692"/>
    </source>
</evidence>
<evidence type="ECO:0000256" key="3">
    <source>
        <dbReference type="ARBA" id="ARBA00022597"/>
    </source>
</evidence>